<evidence type="ECO:0000313" key="2">
    <source>
        <dbReference type="Proteomes" id="UP000318141"/>
    </source>
</evidence>
<accession>A0A562B7F3</accession>
<gene>
    <name evidence="1" type="ORF">L602_004800000150</name>
</gene>
<proteinExistence type="predicted"/>
<evidence type="ECO:0000313" key="1">
    <source>
        <dbReference type="EMBL" id="TWG81013.1"/>
    </source>
</evidence>
<dbReference type="Proteomes" id="UP000318141">
    <property type="component" value="Unassembled WGS sequence"/>
</dbReference>
<keyword evidence="2" id="KW-1185">Reference proteome</keyword>
<organism evidence="1 2">
    <name type="scientific">Cupriavidus gilardii J11</name>
    <dbReference type="NCBI Taxonomy" id="936133"/>
    <lineage>
        <taxon>Bacteria</taxon>
        <taxon>Pseudomonadati</taxon>
        <taxon>Pseudomonadota</taxon>
        <taxon>Betaproteobacteria</taxon>
        <taxon>Burkholderiales</taxon>
        <taxon>Burkholderiaceae</taxon>
        <taxon>Cupriavidus</taxon>
    </lineage>
</organism>
<comment type="caution">
    <text evidence="1">The sequence shown here is derived from an EMBL/GenBank/DDBJ whole genome shotgun (WGS) entry which is preliminary data.</text>
</comment>
<dbReference type="EMBL" id="VLJN01000043">
    <property type="protein sequence ID" value="TWG81013.1"/>
    <property type="molecule type" value="Genomic_DNA"/>
</dbReference>
<dbReference type="OrthoDB" id="8968223at2"/>
<reference evidence="1 2" key="1">
    <citation type="submission" date="2019-07" db="EMBL/GenBank/DDBJ databases">
        <title>Genome sequencing of lignin-degrading bacterial isolates.</title>
        <authorList>
            <person name="Gladden J."/>
        </authorList>
    </citation>
    <scope>NUCLEOTIDE SEQUENCE [LARGE SCALE GENOMIC DNA]</scope>
    <source>
        <strain evidence="1 2">J11</strain>
    </source>
</reference>
<name>A0A562B7F3_9BURK</name>
<sequence length="247" mass="26744">MATRLLHLIHTLMPRLALIPWLGLSDGAQVWQVMSRGLRHEMRAPPSAIITLAGLYWAGAMDGDLLARQVVMHAREALLCVDELGSVADEAVHRYRMVRTDLAELVAASIDEAWPAAKEAAIVLQGMECPCPVWVKADRRMLAALVGCMLKRAIALSQVPGKVRVGIGAGHAHYCVDLSFRMARPRAHDPLAPSSAAGLLARRVMKRHGGLLAVVGEGPDTAWRLVLPRARTGSKKAPEGAFLPSNR</sequence>
<evidence type="ECO:0008006" key="3">
    <source>
        <dbReference type="Google" id="ProtNLM"/>
    </source>
</evidence>
<protein>
    <recommendedName>
        <fullName evidence="3">Signal transduction histidine kinase</fullName>
    </recommendedName>
</protein>
<dbReference type="AlphaFoldDB" id="A0A562B7F3"/>